<organism evidence="9 10">
    <name type="scientific">Conger conger</name>
    <name type="common">Conger eel</name>
    <name type="synonym">Muraena conger</name>
    <dbReference type="NCBI Taxonomy" id="82655"/>
    <lineage>
        <taxon>Eukaryota</taxon>
        <taxon>Metazoa</taxon>
        <taxon>Chordata</taxon>
        <taxon>Craniata</taxon>
        <taxon>Vertebrata</taxon>
        <taxon>Euteleostomi</taxon>
        <taxon>Actinopterygii</taxon>
        <taxon>Neopterygii</taxon>
        <taxon>Teleostei</taxon>
        <taxon>Anguilliformes</taxon>
        <taxon>Congridae</taxon>
        <taxon>Conger</taxon>
    </lineage>
</organism>
<proteinExistence type="predicted"/>
<feature type="chain" id="PRO_5040237790" description="Cadherin domain-containing protein" evidence="7">
    <location>
        <begin position="24"/>
        <end position="711"/>
    </location>
</feature>
<dbReference type="PRINTS" id="PR00205">
    <property type="entry name" value="CADHERIN"/>
</dbReference>
<keyword evidence="10" id="KW-1185">Reference proteome</keyword>
<dbReference type="PROSITE" id="PS50268">
    <property type="entry name" value="CADHERIN_2"/>
    <property type="match status" value="3"/>
</dbReference>
<dbReference type="OrthoDB" id="9949162at2759"/>
<gene>
    <name evidence="9" type="ORF">COCON_G00176150</name>
</gene>
<protein>
    <recommendedName>
        <fullName evidence="8">Cadherin domain-containing protein</fullName>
    </recommendedName>
</protein>
<dbReference type="SUPFAM" id="SSF49313">
    <property type="entry name" value="Cadherin-like"/>
    <property type="match status" value="4"/>
</dbReference>
<dbReference type="InterPro" id="IPR002126">
    <property type="entry name" value="Cadherin-like_dom"/>
</dbReference>
<feature type="domain" description="Cadherin" evidence="8">
    <location>
        <begin position="261"/>
        <end position="369"/>
    </location>
</feature>
<evidence type="ECO:0000256" key="4">
    <source>
        <dbReference type="ARBA" id="ARBA00023136"/>
    </source>
</evidence>
<keyword evidence="6" id="KW-1133">Transmembrane helix</keyword>
<feature type="domain" description="Cadherin" evidence="8">
    <location>
        <begin position="160"/>
        <end position="260"/>
    </location>
</feature>
<dbReference type="Proteomes" id="UP001152803">
    <property type="component" value="Unassembled WGS sequence"/>
</dbReference>
<keyword evidence="2" id="KW-0677">Repeat</keyword>
<dbReference type="SMART" id="SM00112">
    <property type="entry name" value="CA"/>
    <property type="match status" value="3"/>
</dbReference>
<comment type="subcellular location">
    <subcellularLocation>
        <location evidence="1">Membrane</location>
    </subcellularLocation>
</comment>
<feature type="domain" description="Cadherin" evidence="8">
    <location>
        <begin position="369"/>
        <end position="475"/>
    </location>
</feature>
<dbReference type="AlphaFoldDB" id="A0A9Q1D4U2"/>
<evidence type="ECO:0000256" key="2">
    <source>
        <dbReference type="ARBA" id="ARBA00022737"/>
    </source>
</evidence>
<evidence type="ECO:0000259" key="8">
    <source>
        <dbReference type="PROSITE" id="PS50268"/>
    </source>
</evidence>
<evidence type="ECO:0000256" key="7">
    <source>
        <dbReference type="SAM" id="SignalP"/>
    </source>
</evidence>
<dbReference type="EMBL" id="JAFJMO010000013">
    <property type="protein sequence ID" value="KAJ8258603.1"/>
    <property type="molecule type" value="Genomic_DNA"/>
</dbReference>
<dbReference type="PANTHER" id="PTHR24027">
    <property type="entry name" value="CADHERIN-23"/>
    <property type="match status" value="1"/>
</dbReference>
<sequence length="711" mass="77700">MAHLCLLHLALLHLLQLCCPTEAQSTASPAPKTTTQATGFIDLPASVDILESTRPRSVVVEFRIQSAKPDPIVQIVSLTPDSRVFETPIFSIVAIQPDTAKGQFNIDGRGGVISSQSFDYQNGPWEFLLSLLVGDRNGANCSGTVRITVLRVFIPPLDFLIQVQNISVFENGGAGDLVASVRANTTTLDVQYTFVKSYPPYTIGREDGIITTAFNLDLESDRSLEHRVLLVRAFSVSEGRRGTATVTVNVLDVNEHAPFCVPSVFVLTVPETTEIGKSLGTVMCGDIDVSNQNVLLTLHDNDASLYHFRLQNSQLQVNGSLDYDTAIIASNSFQYEASILATDTGTPPLTTVIPIMITVTPVNEHDPWFVGPFEIVVPENARWGSVVGTVKAEDGDWRFDALRYSIPGGDALFSINPVGGELYLKGSLDFEEREMYSLSVQAVDFDQDADLTVQRTGFAAITIRVQNLNDNPPVCDPVSYESTIFSTRSAGLPILNLSCTDRDGNLLTATITNGAAVDRFQLSGLTLFSRNIFSYVPGAVYDRTMYEVTIAVSDGKHTTDVVAYIYVVPWSTTVPTTTTTTTPKPPQVVTVVQEFWDPDQWFVAVMTVTGALLLLFLGLLIWKILTWTSVCVPTKPEVSDNLLKNNLDGEDLNKTGSQDAAIENYQSSLDGSISLSKENSKSLLRFDGKAEDPVSGRSYLFNSSTGERRWL</sequence>
<feature type="transmembrane region" description="Helical" evidence="6">
    <location>
        <begin position="601"/>
        <end position="622"/>
    </location>
</feature>
<dbReference type="GO" id="GO:0007156">
    <property type="term" value="P:homophilic cell adhesion via plasma membrane adhesion molecules"/>
    <property type="evidence" value="ECO:0007669"/>
    <property type="project" value="InterPro"/>
</dbReference>
<dbReference type="InterPro" id="IPR039808">
    <property type="entry name" value="Cadherin"/>
</dbReference>
<evidence type="ECO:0000313" key="10">
    <source>
        <dbReference type="Proteomes" id="UP001152803"/>
    </source>
</evidence>
<evidence type="ECO:0000256" key="5">
    <source>
        <dbReference type="PROSITE-ProRule" id="PRU00043"/>
    </source>
</evidence>
<dbReference type="GO" id="GO:0016342">
    <property type="term" value="C:catenin complex"/>
    <property type="evidence" value="ECO:0007669"/>
    <property type="project" value="TreeGrafter"/>
</dbReference>
<name>A0A9Q1D4U2_CONCO</name>
<dbReference type="GO" id="GO:0005509">
    <property type="term" value="F:calcium ion binding"/>
    <property type="evidence" value="ECO:0007669"/>
    <property type="project" value="UniProtKB-UniRule"/>
</dbReference>
<accession>A0A9Q1D4U2</accession>
<dbReference type="Gene3D" id="2.60.40.60">
    <property type="entry name" value="Cadherins"/>
    <property type="match status" value="4"/>
</dbReference>
<keyword evidence="3 5" id="KW-0106">Calcium</keyword>
<evidence type="ECO:0000256" key="3">
    <source>
        <dbReference type="ARBA" id="ARBA00022837"/>
    </source>
</evidence>
<evidence type="ECO:0000256" key="1">
    <source>
        <dbReference type="ARBA" id="ARBA00004370"/>
    </source>
</evidence>
<evidence type="ECO:0000313" key="9">
    <source>
        <dbReference type="EMBL" id="KAJ8258603.1"/>
    </source>
</evidence>
<dbReference type="GO" id="GO:0045296">
    <property type="term" value="F:cadherin binding"/>
    <property type="evidence" value="ECO:0007669"/>
    <property type="project" value="TreeGrafter"/>
</dbReference>
<dbReference type="CDD" id="cd11304">
    <property type="entry name" value="Cadherin_repeat"/>
    <property type="match status" value="3"/>
</dbReference>
<reference evidence="9" key="1">
    <citation type="journal article" date="2023" name="Science">
        <title>Genome structures resolve the early diversification of teleost fishes.</title>
        <authorList>
            <person name="Parey E."/>
            <person name="Louis A."/>
            <person name="Montfort J."/>
            <person name="Bouchez O."/>
            <person name="Roques C."/>
            <person name="Iampietro C."/>
            <person name="Lluch J."/>
            <person name="Castinel A."/>
            <person name="Donnadieu C."/>
            <person name="Desvignes T."/>
            <person name="Floi Bucao C."/>
            <person name="Jouanno E."/>
            <person name="Wen M."/>
            <person name="Mejri S."/>
            <person name="Dirks R."/>
            <person name="Jansen H."/>
            <person name="Henkel C."/>
            <person name="Chen W.J."/>
            <person name="Zahm M."/>
            <person name="Cabau C."/>
            <person name="Klopp C."/>
            <person name="Thompson A.W."/>
            <person name="Robinson-Rechavi M."/>
            <person name="Braasch I."/>
            <person name="Lecointre G."/>
            <person name="Bobe J."/>
            <person name="Postlethwait J.H."/>
            <person name="Berthelot C."/>
            <person name="Roest Crollius H."/>
            <person name="Guiguen Y."/>
        </authorList>
    </citation>
    <scope>NUCLEOTIDE SEQUENCE</scope>
    <source>
        <strain evidence="9">Concon-B</strain>
    </source>
</reference>
<keyword evidence="6" id="KW-0812">Transmembrane</keyword>
<evidence type="ECO:0000256" key="6">
    <source>
        <dbReference type="SAM" id="Phobius"/>
    </source>
</evidence>
<keyword evidence="4 6" id="KW-0472">Membrane</keyword>
<keyword evidence="7" id="KW-0732">Signal</keyword>
<dbReference type="Pfam" id="PF00028">
    <property type="entry name" value="Cadherin"/>
    <property type="match status" value="1"/>
</dbReference>
<dbReference type="InterPro" id="IPR015919">
    <property type="entry name" value="Cadherin-like_sf"/>
</dbReference>
<comment type="caution">
    <text evidence="9">The sequence shown here is derived from an EMBL/GenBank/DDBJ whole genome shotgun (WGS) entry which is preliminary data.</text>
</comment>
<dbReference type="GO" id="GO:0008013">
    <property type="term" value="F:beta-catenin binding"/>
    <property type="evidence" value="ECO:0007669"/>
    <property type="project" value="TreeGrafter"/>
</dbReference>
<dbReference type="PANTHER" id="PTHR24027:SF441">
    <property type="entry name" value="CADHERIN DOMAIN-CONTAINING PROTEIN"/>
    <property type="match status" value="1"/>
</dbReference>
<dbReference type="GO" id="GO:0016477">
    <property type="term" value="P:cell migration"/>
    <property type="evidence" value="ECO:0007669"/>
    <property type="project" value="TreeGrafter"/>
</dbReference>
<feature type="signal peptide" evidence="7">
    <location>
        <begin position="1"/>
        <end position="23"/>
    </location>
</feature>